<evidence type="ECO:0000256" key="5">
    <source>
        <dbReference type="ARBA" id="ARBA00022694"/>
    </source>
</evidence>
<feature type="domain" description="Methyltransferase small" evidence="7">
    <location>
        <begin position="39"/>
        <end position="126"/>
    </location>
</feature>
<keyword evidence="2 6" id="KW-0489">Methyltransferase</keyword>
<evidence type="ECO:0000313" key="8">
    <source>
        <dbReference type="EMBL" id="MTI24555.1"/>
    </source>
</evidence>
<evidence type="ECO:0000256" key="4">
    <source>
        <dbReference type="ARBA" id="ARBA00022691"/>
    </source>
</evidence>
<dbReference type="GO" id="GO:0032259">
    <property type="term" value="P:methylation"/>
    <property type="evidence" value="ECO:0007669"/>
    <property type="project" value="UniProtKB-KW"/>
</dbReference>
<dbReference type="PANTHER" id="PTHR47739">
    <property type="entry name" value="TRNA1(VAL) (ADENINE(37)-N6)-METHYLTRANSFERASE"/>
    <property type="match status" value="1"/>
</dbReference>
<dbReference type="Pfam" id="PF05175">
    <property type="entry name" value="MTS"/>
    <property type="match status" value="1"/>
</dbReference>
<organism evidence="8 9">
    <name type="scientific">Fulvivirga kasyanovii</name>
    <dbReference type="NCBI Taxonomy" id="396812"/>
    <lineage>
        <taxon>Bacteria</taxon>
        <taxon>Pseudomonadati</taxon>
        <taxon>Bacteroidota</taxon>
        <taxon>Cytophagia</taxon>
        <taxon>Cytophagales</taxon>
        <taxon>Fulvivirgaceae</taxon>
        <taxon>Fulvivirga</taxon>
    </lineage>
</organism>
<dbReference type="HAMAP" id="MF_01872">
    <property type="entry name" value="tRNA_methyltr_YfiC"/>
    <property type="match status" value="1"/>
</dbReference>
<evidence type="ECO:0000256" key="1">
    <source>
        <dbReference type="ARBA" id="ARBA00022490"/>
    </source>
</evidence>
<dbReference type="GO" id="GO:0008168">
    <property type="term" value="F:methyltransferase activity"/>
    <property type="evidence" value="ECO:0007669"/>
    <property type="project" value="UniProtKB-KW"/>
</dbReference>
<comment type="similarity">
    <text evidence="6">Belongs to the methyltransferase superfamily. tRNA (adenine-N(6)-)-methyltransferase family.</text>
</comment>
<dbReference type="Proteomes" id="UP000798808">
    <property type="component" value="Unassembled WGS sequence"/>
</dbReference>
<dbReference type="PANTHER" id="PTHR47739:SF1">
    <property type="entry name" value="TRNA1(VAL) (ADENINE(37)-N6)-METHYLTRANSFERASE"/>
    <property type="match status" value="1"/>
</dbReference>
<dbReference type="CDD" id="cd02440">
    <property type="entry name" value="AdoMet_MTases"/>
    <property type="match status" value="1"/>
</dbReference>
<evidence type="ECO:0000259" key="7">
    <source>
        <dbReference type="Pfam" id="PF05175"/>
    </source>
</evidence>
<dbReference type="EMBL" id="SMLW01000428">
    <property type="protein sequence ID" value="MTI24555.1"/>
    <property type="molecule type" value="Genomic_DNA"/>
</dbReference>
<keyword evidence="3 6" id="KW-0808">Transferase</keyword>
<gene>
    <name evidence="8" type="ORF">E1163_06320</name>
</gene>
<keyword evidence="4 6" id="KW-0949">S-adenosyl-L-methionine</keyword>
<dbReference type="InterPro" id="IPR029063">
    <property type="entry name" value="SAM-dependent_MTases_sf"/>
</dbReference>
<dbReference type="EC" id="2.1.1.223" evidence="6"/>
<comment type="function">
    <text evidence="6">Specifically methylates the adenine in position 37 of tRNA(1)(Val) (anticodon cmo5UAC).</text>
</comment>
<sequence length="239" mass="26520">MKRRKGQFDFKQFSIKQECSAMKVGTDGVLLGAWTNVTGSKTVLDIGTGTGLIALMIAQRNPVASIHAIEIDQASAAEALTNVSHSPWADRVKVFHESIQDFSAHATHAYDLIVSNPPFFNSGTASPSANRHQARHTGQLPQKDLIQTVAGLLSDQGRFSVIIPVTESDNFISMAADYGLHPCHITTFFPKAHKPSERHLIEFTRTEGPAREDRLVQYLEHGEWTEGYKNLTRDFHIKL</sequence>
<dbReference type="PROSITE" id="PS00092">
    <property type="entry name" value="N6_MTASE"/>
    <property type="match status" value="1"/>
</dbReference>
<comment type="caution">
    <text evidence="8">The sequence shown here is derived from an EMBL/GenBank/DDBJ whole genome shotgun (WGS) entry which is preliminary data.</text>
</comment>
<keyword evidence="5 6" id="KW-0819">tRNA processing</keyword>
<dbReference type="InterPro" id="IPR050210">
    <property type="entry name" value="tRNA_Adenine-N(6)_MTase"/>
</dbReference>
<dbReference type="SUPFAM" id="SSF53335">
    <property type="entry name" value="S-adenosyl-L-methionine-dependent methyltransferases"/>
    <property type="match status" value="1"/>
</dbReference>
<evidence type="ECO:0000256" key="2">
    <source>
        <dbReference type="ARBA" id="ARBA00022603"/>
    </source>
</evidence>
<name>A0ABW9RNN0_9BACT</name>
<dbReference type="InterPro" id="IPR022882">
    <property type="entry name" value="tRNA_adenine-N6_MeTrfase"/>
</dbReference>
<accession>A0ABW9RNN0</accession>
<proteinExistence type="inferred from homology"/>
<reference evidence="8 9" key="1">
    <citation type="submission" date="2019-02" db="EMBL/GenBank/DDBJ databases">
        <authorList>
            <person name="Goldberg S.R."/>
            <person name="Haltli B.A."/>
            <person name="Correa H."/>
            <person name="Russell K.G."/>
        </authorList>
    </citation>
    <scope>NUCLEOTIDE SEQUENCE [LARGE SCALE GENOMIC DNA]</scope>
    <source>
        <strain evidence="8 9">JCM 16186</strain>
    </source>
</reference>
<dbReference type="RefSeq" id="WP_155170598.1">
    <property type="nucleotide sequence ID" value="NZ_BAAAFL010000005.1"/>
</dbReference>
<keyword evidence="1 6" id="KW-0963">Cytoplasm</keyword>
<protein>
    <recommendedName>
        <fullName evidence="6">tRNA1(Val) (adenine(37)-N6)-methyltransferase</fullName>
        <ecNumber evidence="6">2.1.1.223</ecNumber>
    </recommendedName>
    <alternativeName>
        <fullName evidence="6">tRNA m6A37 methyltransferase</fullName>
    </alternativeName>
</protein>
<dbReference type="InterPro" id="IPR007848">
    <property type="entry name" value="Small_mtfrase_dom"/>
</dbReference>
<dbReference type="Gene3D" id="3.40.50.150">
    <property type="entry name" value="Vaccinia Virus protein VP39"/>
    <property type="match status" value="1"/>
</dbReference>
<evidence type="ECO:0000313" key="9">
    <source>
        <dbReference type="Proteomes" id="UP000798808"/>
    </source>
</evidence>
<comment type="catalytic activity">
    <reaction evidence="6">
        <text>adenosine(37) in tRNA1(Val) + S-adenosyl-L-methionine = N(6)-methyladenosine(37) in tRNA1(Val) + S-adenosyl-L-homocysteine + H(+)</text>
        <dbReference type="Rhea" id="RHEA:43160"/>
        <dbReference type="Rhea" id="RHEA-COMP:10369"/>
        <dbReference type="Rhea" id="RHEA-COMP:10370"/>
        <dbReference type="ChEBI" id="CHEBI:15378"/>
        <dbReference type="ChEBI" id="CHEBI:57856"/>
        <dbReference type="ChEBI" id="CHEBI:59789"/>
        <dbReference type="ChEBI" id="CHEBI:74411"/>
        <dbReference type="ChEBI" id="CHEBI:74449"/>
        <dbReference type="EC" id="2.1.1.223"/>
    </reaction>
</comment>
<evidence type="ECO:0000256" key="3">
    <source>
        <dbReference type="ARBA" id="ARBA00022679"/>
    </source>
</evidence>
<evidence type="ECO:0000256" key="6">
    <source>
        <dbReference type="HAMAP-Rule" id="MF_01872"/>
    </source>
</evidence>
<keyword evidence="9" id="KW-1185">Reference proteome</keyword>
<comment type="subcellular location">
    <subcellularLocation>
        <location evidence="6">Cytoplasm</location>
    </subcellularLocation>
</comment>
<dbReference type="InterPro" id="IPR002052">
    <property type="entry name" value="DNA_methylase_N6_adenine_CS"/>
</dbReference>